<evidence type="ECO:0000256" key="9">
    <source>
        <dbReference type="PROSITE-ProRule" id="PRU00124"/>
    </source>
</evidence>
<dbReference type="Proteomes" id="UP000005205">
    <property type="component" value="Unassembled WGS sequence"/>
</dbReference>
<keyword evidence="8" id="KW-0325">Glycoprotein</keyword>
<dbReference type="KEGG" id="acep:105618843"/>
<evidence type="ECO:0000256" key="4">
    <source>
        <dbReference type="ARBA" id="ARBA00022989"/>
    </source>
</evidence>
<feature type="disulfide bond" evidence="9">
    <location>
        <begin position="388"/>
        <end position="406"/>
    </location>
</feature>
<protein>
    <submittedName>
        <fullName evidence="11">Uncharacterized protein</fullName>
    </submittedName>
</protein>
<accession>A0A158NE10</accession>
<evidence type="ECO:0000256" key="10">
    <source>
        <dbReference type="SAM" id="Phobius"/>
    </source>
</evidence>
<dbReference type="EMBL" id="ADTU01013089">
    <property type="status" value="NOT_ANNOTATED_CDS"/>
    <property type="molecule type" value="Genomic_DNA"/>
</dbReference>
<dbReference type="InterPro" id="IPR036055">
    <property type="entry name" value="LDL_receptor-like_sf"/>
</dbReference>
<dbReference type="InterPro" id="IPR051221">
    <property type="entry name" value="LDLR-related"/>
</dbReference>
<evidence type="ECO:0000256" key="8">
    <source>
        <dbReference type="ARBA" id="ARBA00023180"/>
    </source>
</evidence>
<dbReference type="Gene3D" id="4.10.400.10">
    <property type="entry name" value="Low-density Lipoprotein Receptor"/>
    <property type="match status" value="4"/>
</dbReference>
<sequence length="459" mass="51511">MLGQVVESAQNKILGVSGNGTDMRINSIYSQDRWYNKESQIFYTDVKDQNPFQRAYSLPVRTHTPTSQNRVNLRRSVRNEPPPQPARLDKHRRGWTLHLARPLKASGCSSPLIPLLIVVLILLGVAGVALYIVFEPEKLQIIQQYLKSSTSRLTGQNVTSGEPITPVNDESNLTIAATDTMTLTSMTDMEETFAGGMFAMSAPISGNLSFPGSTSPSNEGMETEAASQNVINATRYCDDCFEGELCVAIFGEMVPICRKIRDHNDPTGCGGFCTLSRQKCHRLDVDAFRCERVERFFCLENEWTCSNTLCIPLDKRCDGHMNCYDHSDEYDCVCNLETHFQCGNKTSCLPLERRCDRKIDCWDATDEINCTLGHDLGWFCSLEDEFTCINGECIQRDRFCDGLADCSDGTDEPHGCQGRCNKHEFTCQNSRCIAKRMKCNGFDDCGDGSDEIHCKDRFI</sequence>
<dbReference type="GO" id="GO:0005041">
    <property type="term" value="F:low-density lipoprotein particle receptor activity"/>
    <property type="evidence" value="ECO:0007669"/>
    <property type="project" value="TreeGrafter"/>
</dbReference>
<feature type="disulfide bond" evidence="9">
    <location>
        <begin position="305"/>
        <end position="323"/>
    </location>
</feature>
<proteinExistence type="predicted"/>
<dbReference type="EnsemblMetazoa" id="XM_012200378.1">
    <property type="protein sequence ID" value="XP_012055768.1"/>
    <property type="gene ID" value="LOC105618843"/>
</dbReference>
<dbReference type="Pfam" id="PF00057">
    <property type="entry name" value="Ldl_recept_a"/>
    <property type="match status" value="4"/>
</dbReference>
<feature type="disulfide bond" evidence="9">
    <location>
        <begin position="355"/>
        <end position="370"/>
    </location>
</feature>
<name>A0A158NE10_ATTCE</name>
<evidence type="ECO:0000256" key="7">
    <source>
        <dbReference type="ARBA" id="ARBA00023170"/>
    </source>
</evidence>
<dbReference type="PANTHER" id="PTHR22722:SF5">
    <property type="entry name" value="LOW-DENSITY LIPOPROTEIN RECEPTOR-RELATED PROTEIN 1B"/>
    <property type="match status" value="1"/>
</dbReference>
<keyword evidence="7" id="KW-0675">Receptor</keyword>
<dbReference type="InterPro" id="IPR002172">
    <property type="entry name" value="LDrepeatLR_classA_rpt"/>
</dbReference>
<keyword evidence="2 10" id="KW-0812">Transmembrane</keyword>
<dbReference type="PANTHER" id="PTHR22722">
    <property type="entry name" value="LOW-DENSITY LIPOPROTEIN RECEPTOR-RELATED PROTEIN 2-RELATED"/>
    <property type="match status" value="1"/>
</dbReference>
<keyword evidence="4 10" id="KW-1133">Transmembrane helix</keyword>
<evidence type="ECO:0000256" key="2">
    <source>
        <dbReference type="ARBA" id="ARBA00022692"/>
    </source>
</evidence>
<keyword evidence="3" id="KW-0677">Repeat</keyword>
<dbReference type="EMBL" id="ADTU01013090">
    <property type="status" value="NOT_ANNOTATED_CDS"/>
    <property type="molecule type" value="Genomic_DNA"/>
</dbReference>
<dbReference type="AlphaFoldDB" id="A0A158NE10"/>
<feature type="disulfide bond" evidence="9">
    <location>
        <begin position="439"/>
        <end position="454"/>
    </location>
</feature>
<evidence type="ECO:0000256" key="1">
    <source>
        <dbReference type="ARBA" id="ARBA00004167"/>
    </source>
</evidence>
<evidence type="ECO:0000313" key="12">
    <source>
        <dbReference type="Proteomes" id="UP000005205"/>
    </source>
</evidence>
<feature type="disulfide bond" evidence="9">
    <location>
        <begin position="317"/>
        <end position="332"/>
    </location>
</feature>
<dbReference type="SUPFAM" id="SSF57424">
    <property type="entry name" value="LDL receptor-like module"/>
    <property type="match status" value="4"/>
</dbReference>
<feature type="disulfide bond" evidence="9">
    <location>
        <begin position="298"/>
        <end position="310"/>
    </location>
</feature>
<gene>
    <name evidence="11" type="primary">105618843</name>
</gene>
<feature type="transmembrane region" description="Helical" evidence="10">
    <location>
        <begin position="112"/>
        <end position="134"/>
    </location>
</feature>
<evidence type="ECO:0000256" key="6">
    <source>
        <dbReference type="ARBA" id="ARBA00023157"/>
    </source>
</evidence>
<comment type="subcellular location">
    <subcellularLocation>
        <location evidence="1">Membrane</location>
        <topology evidence="1">Single-pass membrane protein</topology>
    </subcellularLocation>
</comment>
<feature type="disulfide bond" evidence="9">
    <location>
        <begin position="420"/>
        <end position="432"/>
    </location>
</feature>
<feature type="disulfide bond" evidence="9">
    <location>
        <begin position="427"/>
        <end position="445"/>
    </location>
</feature>
<evidence type="ECO:0000256" key="5">
    <source>
        <dbReference type="ARBA" id="ARBA00023136"/>
    </source>
</evidence>
<dbReference type="SMART" id="SM00192">
    <property type="entry name" value="LDLa"/>
    <property type="match status" value="4"/>
</dbReference>
<evidence type="ECO:0000313" key="11">
    <source>
        <dbReference type="EnsemblMetazoa" id="XP_012055768.1"/>
    </source>
</evidence>
<dbReference type="PROSITE" id="PS01209">
    <property type="entry name" value="LDLRA_1"/>
    <property type="match status" value="1"/>
</dbReference>
<dbReference type="OrthoDB" id="9988974at2759"/>
<dbReference type="InterPro" id="IPR023415">
    <property type="entry name" value="LDLR_class-A_CS"/>
</dbReference>
<dbReference type="GO" id="GO:0043235">
    <property type="term" value="C:receptor complex"/>
    <property type="evidence" value="ECO:0007669"/>
    <property type="project" value="TreeGrafter"/>
</dbReference>
<organism evidence="11 12">
    <name type="scientific">Atta cephalotes</name>
    <name type="common">Leafcutter ant</name>
    <dbReference type="NCBI Taxonomy" id="12957"/>
    <lineage>
        <taxon>Eukaryota</taxon>
        <taxon>Metazoa</taxon>
        <taxon>Ecdysozoa</taxon>
        <taxon>Arthropoda</taxon>
        <taxon>Hexapoda</taxon>
        <taxon>Insecta</taxon>
        <taxon>Pterygota</taxon>
        <taxon>Neoptera</taxon>
        <taxon>Endopterygota</taxon>
        <taxon>Hymenoptera</taxon>
        <taxon>Apocrita</taxon>
        <taxon>Aculeata</taxon>
        <taxon>Formicoidea</taxon>
        <taxon>Formicidae</taxon>
        <taxon>Myrmicinae</taxon>
        <taxon>Atta</taxon>
    </lineage>
</organism>
<dbReference type="CDD" id="cd00112">
    <property type="entry name" value="LDLa"/>
    <property type="match status" value="4"/>
</dbReference>
<evidence type="ECO:0000256" key="3">
    <source>
        <dbReference type="ARBA" id="ARBA00022737"/>
    </source>
</evidence>
<reference evidence="12" key="1">
    <citation type="journal article" date="2011" name="PLoS Genet.">
        <title>The genome sequence of the leaf-cutter ant Atta cephalotes reveals insights into its obligate symbiotic lifestyle.</title>
        <authorList>
            <person name="Suen G."/>
            <person name="Teiling C."/>
            <person name="Li L."/>
            <person name="Holt C."/>
            <person name="Abouheif E."/>
            <person name="Bornberg-Bauer E."/>
            <person name="Bouffard P."/>
            <person name="Caldera E.J."/>
            <person name="Cash E."/>
            <person name="Cavanaugh A."/>
            <person name="Denas O."/>
            <person name="Elhaik E."/>
            <person name="Fave M.J."/>
            <person name="Gadau J."/>
            <person name="Gibson J.D."/>
            <person name="Graur D."/>
            <person name="Grubbs K.J."/>
            <person name="Hagen D.E."/>
            <person name="Harkins T.T."/>
            <person name="Helmkampf M."/>
            <person name="Hu H."/>
            <person name="Johnson B.R."/>
            <person name="Kim J."/>
            <person name="Marsh S.E."/>
            <person name="Moeller J.A."/>
            <person name="Munoz-Torres M.C."/>
            <person name="Murphy M.C."/>
            <person name="Naughton M.C."/>
            <person name="Nigam S."/>
            <person name="Overson R."/>
            <person name="Rajakumar R."/>
            <person name="Reese J.T."/>
            <person name="Scott J.J."/>
            <person name="Smith C.R."/>
            <person name="Tao S."/>
            <person name="Tsutsui N.D."/>
            <person name="Viljakainen L."/>
            <person name="Wissler L."/>
            <person name="Yandell M.D."/>
            <person name="Zimmer F."/>
            <person name="Taylor J."/>
            <person name="Slater S.C."/>
            <person name="Clifton S.W."/>
            <person name="Warren W.C."/>
            <person name="Elsik C.G."/>
            <person name="Smith C.D."/>
            <person name="Weinstock G.M."/>
            <person name="Gerardo N.M."/>
            <person name="Currie C.R."/>
        </authorList>
    </citation>
    <scope>NUCLEOTIDE SEQUENCE [LARGE SCALE GENOMIC DNA]</scope>
</reference>
<reference evidence="11" key="2">
    <citation type="submission" date="2016-04" db="UniProtKB">
        <authorList>
            <consortium name="EnsemblMetazoa"/>
        </authorList>
    </citation>
    <scope>IDENTIFICATION</scope>
</reference>
<dbReference type="GO" id="GO:0005886">
    <property type="term" value="C:plasma membrane"/>
    <property type="evidence" value="ECO:0007669"/>
    <property type="project" value="TreeGrafter"/>
</dbReference>
<keyword evidence="6 9" id="KW-1015">Disulfide bond</keyword>
<keyword evidence="12" id="KW-1185">Reference proteome</keyword>
<dbReference type="PROSITE" id="PS50068">
    <property type="entry name" value="LDLRA_2"/>
    <property type="match status" value="4"/>
</dbReference>
<comment type="caution">
    <text evidence="9">Lacks conserved residue(s) required for the propagation of feature annotation.</text>
</comment>
<keyword evidence="5 10" id="KW-0472">Membrane</keyword>
<dbReference type="PRINTS" id="PR00261">
    <property type="entry name" value="LDLRECEPTOR"/>
</dbReference>
<dbReference type="InParanoid" id="A0A158NE10"/>